<evidence type="ECO:0000256" key="1">
    <source>
        <dbReference type="SAM" id="MobiDB-lite"/>
    </source>
</evidence>
<feature type="compositionally biased region" description="Basic residues" evidence="1">
    <location>
        <begin position="9"/>
        <end position="27"/>
    </location>
</feature>
<feature type="region of interest" description="Disordered" evidence="1">
    <location>
        <begin position="1"/>
        <end position="37"/>
    </location>
</feature>
<keyword evidence="3" id="KW-1185">Reference proteome</keyword>
<proteinExistence type="predicted"/>
<dbReference type="AlphaFoldDB" id="A0A081N314"/>
<dbReference type="RefSeq" id="WP_034878232.1">
    <property type="nucleotide sequence ID" value="NZ_JOKG01000004.1"/>
</dbReference>
<accession>A0A081N314</accession>
<dbReference type="NCBIfam" id="TIGR01558">
    <property type="entry name" value="sm_term_P27"/>
    <property type="match status" value="1"/>
</dbReference>
<dbReference type="EMBL" id="JOKG01000004">
    <property type="protein sequence ID" value="KEQ12837.1"/>
    <property type="molecule type" value="Genomic_DNA"/>
</dbReference>
<comment type="caution">
    <text evidence="2">The sequence shown here is derived from an EMBL/GenBank/DDBJ whole genome shotgun (WGS) entry which is preliminary data.</text>
</comment>
<evidence type="ECO:0000313" key="3">
    <source>
        <dbReference type="Proteomes" id="UP000028006"/>
    </source>
</evidence>
<dbReference type="Pfam" id="PF05119">
    <property type="entry name" value="Terminase_4"/>
    <property type="match status" value="1"/>
</dbReference>
<reference evidence="2 3" key="1">
    <citation type="submission" date="2014-06" db="EMBL/GenBank/DDBJ databases">
        <title>Whole Genome Sequences of Three Symbiotic Endozoicomonas Bacteria.</title>
        <authorList>
            <person name="Neave M.J."/>
            <person name="Apprill A."/>
            <person name="Voolstra C.R."/>
        </authorList>
    </citation>
    <scope>NUCLEOTIDE SEQUENCE [LARGE SCALE GENOMIC DNA]</scope>
    <source>
        <strain evidence="2 3">LMG 24815</strain>
    </source>
</reference>
<evidence type="ECO:0000313" key="2">
    <source>
        <dbReference type="EMBL" id="KEQ12837.1"/>
    </source>
</evidence>
<organism evidence="2 3">
    <name type="scientific">Endozoicomonas montiporae</name>
    <dbReference type="NCBI Taxonomy" id="1027273"/>
    <lineage>
        <taxon>Bacteria</taxon>
        <taxon>Pseudomonadati</taxon>
        <taxon>Pseudomonadota</taxon>
        <taxon>Gammaproteobacteria</taxon>
        <taxon>Oceanospirillales</taxon>
        <taxon>Endozoicomonadaceae</taxon>
        <taxon>Endozoicomonas</taxon>
    </lineage>
</organism>
<dbReference type="eggNOG" id="COG3747">
    <property type="taxonomic scope" value="Bacteria"/>
</dbReference>
<dbReference type="Proteomes" id="UP000028006">
    <property type="component" value="Unassembled WGS sequence"/>
</dbReference>
<dbReference type="InterPro" id="IPR006448">
    <property type="entry name" value="Phage_term_ssu_P27"/>
</dbReference>
<sequence>MTGTAVRPGRGRKPKSNNRKKLAGSKHVKPDEPKFSQITNINPPEWFDDLAVTMWEMVCPELCRERVLTLTDIHNLEVFCCSYSNWRKSQSEVSERGVTMVDAEDGKLKKNPAMTALNESARQMATFGAMLGLDPASRQRLIGGNKQDSGNRFSDF</sequence>
<gene>
    <name evidence="2" type="ORF">GZ77_20525</name>
</gene>
<protein>
    <submittedName>
        <fullName evidence="2">Terminase</fullName>
    </submittedName>
</protein>
<name>A0A081N314_9GAMM</name>